<evidence type="ECO:0000313" key="1">
    <source>
        <dbReference type="EMBL" id="KAK5581828.1"/>
    </source>
</evidence>
<dbReference type="AlphaFoldDB" id="A0AAN7U4L4"/>
<comment type="caution">
    <text evidence="1">The sequence shown here is derived from an EMBL/GenBank/DDBJ whole genome shotgun (WGS) entry which is preliminary data.</text>
</comment>
<dbReference type="Proteomes" id="UP001344447">
    <property type="component" value="Unassembled WGS sequence"/>
</dbReference>
<sequence length="161" mass="18260">MFKLSNFYGLQRNGEDSFILTNLNDQTNIINISKDLLVSVSAKGIKENINSLEITSNNDYKLIVFGSMVQSNHNFNNKFNIVTMYKKETNNNNNNDNNNKLFYTIDNNVLSPIGGIEKIKVSKIQNSDGKSINLENTSTILLEGNLNDNKFNLINIYNELN</sequence>
<gene>
    <name evidence="1" type="ORF">RB653_003406</name>
</gene>
<proteinExistence type="predicted"/>
<name>A0AAN7U4L4_9MYCE</name>
<keyword evidence="2" id="KW-1185">Reference proteome</keyword>
<dbReference type="EMBL" id="JAVFKY010000001">
    <property type="protein sequence ID" value="KAK5581828.1"/>
    <property type="molecule type" value="Genomic_DNA"/>
</dbReference>
<reference evidence="1 2" key="1">
    <citation type="submission" date="2023-11" db="EMBL/GenBank/DDBJ databases">
        <title>Dfirmibasis_genome.</title>
        <authorList>
            <person name="Edelbroek B."/>
            <person name="Kjellin J."/>
            <person name="Jerlstrom-Hultqvist J."/>
            <person name="Soderbom F."/>
        </authorList>
    </citation>
    <scope>NUCLEOTIDE SEQUENCE [LARGE SCALE GENOMIC DNA]</scope>
    <source>
        <strain evidence="1 2">TNS-C-14</strain>
    </source>
</reference>
<organism evidence="1 2">
    <name type="scientific">Dictyostelium firmibasis</name>
    <dbReference type="NCBI Taxonomy" id="79012"/>
    <lineage>
        <taxon>Eukaryota</taxon>
        <taxon>Amoebozoa</taxon>
        <taxon>Evosea</taxon>
        <taxon>Eumycetozoa</taxon>
        <taxon>Dictyostelia</taxon>
        <taxon>Dictyosteliales</taxon>
        <taxon>Dictyosteliaceae</taxon>
        <taxon>Dictyostelium</taxon>
    </lineage>
</organism>
<evidence type="ECO:0000313" key="2">
    <source>
        <dbReference type="Proteomes" id="UP001344447"/>
    </source>
</evidence>
<accession>A0AAN7U4L4</accession>
<protein>
    <submittedName>
        <fullName evidence="1">Uncharacterized protein</fullName>
    </submittedName>
</protein>